<organism evidence="4 5">
    <name type="scientific">Chitinophaga defluvii</name>
    <dbReference type="NCBI Taxonomy" id="3163343"/>
    <lineage>
        <taxon>Bacteria</taxon>
        <taxon>Pseudomonadati</taxon>
        <taxon>Bacteroidota</taxon>
        <taxon>Chitinophagia</taxon>
        <taxon>Chitinophagales</taxon>
        <taxon>Chitinophagaceae</taxon>
        <taxon>Chitinophaga</taxon>
    </lineage>
</organism>
<gene>
    <name evidence="4" type="ORF">ABR189_11560</name>
</gene>
<proteinExistence type="predicted"/>
<feature type="transmembrane region" description="Helical" evidence="1">
    <location>
        <begin position="109"/>
        <end position="130"/>
    </location>
</feature>
<evidence type="ECO:0000313" key="4">
    <source>
        <dbReference type="EMBL" id="MET6998013.1"/>
    </source>
</evidence>
<dbReference type="InterPro" id="IPR019251">
    <property type="entry name" value="DUF2231_TM"/>
</dbReference>
<keyword evidence="1" id="KW-0472">Membrane</keyword>
<accession>A0ABV2T4Q9</accession>
<dbReference type="InterPro" id="IPR011429">
    <property type="entry name" value="Cyt_c_Planctomycete-type"/>
</dbReference>
<dbReference type="Pfam" id="PF07635">
    <property type="entry name" value="PSCyt1"/>
    <property type="match status" value="1"/>
</dbReference>
<comment type="caution">
    <text evidence="4">The sequence shown here is derived from an EMBL/GenBank/DDBJ whole genome shotgun (WGS) entry which is preliminary data.</text>
</comment>
<dbReference type="InterPro" id="IPR001611">
    <property type="entry name" value="Leu-rich_rpt"/>
</dbReference>
<protein>
    <submittedName>
        <fullName evidence="4">C-type cytochrome domain-containing protein</fullName>
    </submittedName>
</protein>
<evidence type="ECO:0000259" key="2">
    <source>
        <dbReference type="Pfam" id="PF07635"/>
    </source>
</evidence>
<dbReference type="Proteomes" id="UP001549749">
    <property type="component" value="Unassembled WGS sequence"/>
</dbReference>
<evidence type="ECO:0000259" key="3">
    <source>
        <dbReference type="Pfam" id="PF09990"/>
    </source>
</evidence>
<dbReference type="Pfam" id="PF09990">
    <property type="entry name" value="DUF2231"/>
    <property type="match status" value="1"/>
</dbReference>
<feature type="transmembrane region" description="Helical" evidence="1">
    <location>
        <begin position="44"/>
        <end position="62"/>
    </location>
</feature>
<feature type="transmembrane region" description="Helical" evidence="1">
    <location>
        <begin position="142"/>
        <end position="162"/>
    </location>
</feature>
<reference evidence="4 5" key="1">
    <citation type="submission" date="2024-06" db="EMBL/GenBank/DDBJ databases">
        <title>Chitinophaga defluvii sp. nov., isolated from municipal sewage.</title>
        <authorList>
            <person name="Zhang L."/>
        </authorList>
    </citation>
    <scope>NUCLEOTIDE SEQUENCE [LARGE SCALE GENOMIC DNA]</scope>
    <source>
        <strain evidence="4 5">H8</strain>
    </source>
</reference>
<dbReference type="RefSeq" id="WP_354660648.1">
    <property type="nucleotide sequence ID" value="NZ_JBEXAC010000001.1"/>
</dbReference>
<dbReference type="PANTHER" id="PTHR35889:SF3">
    <property type="entry name" value="F-BOX DOMAIN-CONTAINING PROTEIN"/>
    <property type="match status" value="1"/>
</dbReference>
<keyword evidence="1" id="KW-0812">Transmembrane</keyword>
<dbReference type="SUPFAM" id="SSF52047">
    <property type="entry name" value="RNI-like"/>
    <property type="match status" value="1"/>
</dbReference>
<name>A0ABV2T4Q9_9BACT</name>
<dbReference type="InterPro" id="IPR032675">
    <property type="entry name" value="LRR_dom_sf"/>
</dbReference>
<sequence>MGGECVYDEFIKATIQPLMTAHFFLLQATAPGNWELFIGRSHPLLVHLPIGILLVVFILEWLGRKPAYAYLQAAISPVLFAGMLAAIASCIAGYLLSSSGGYDESLLSWHKWLGIGVAVISLLLWISRKLSGATQFYFLKKWNLPLAGGMVLLLSAAGHYGGSLTHGSDYLTQAMPESLRKLTGAGTATAATAMPVIAQVSEAQVYQDIVQPILSQRCYSCHNTEKQKGGLRLDDSTLLAKGGEHGPALKPGAPMQSELFKRIMLAEEEEKHMPPKGKPQLSLHQAALLEWWIASGAPFNKQVKELEVPVNIQPMLAALEASGKEGVDIPETAVAAAAEKDMHVLERKDVKVMPVGASSNYLQLNFVNAAQFNDQDVALLLPLKKQIAWLKMGNTQITDASLKTIGQLPNLTRLHLEHTAITDTGIRELAGNRTLRYLNLFGTKITDDGIAALQQVNSLQRLYVYKTAISDKAILALKAHLPKLQVDTGGYVLQRLPTDTIIYHRK</sequence>
<dbReference type="Pfam" id="PF13516">
    <property type="entry name" value="LRR_6"/>
    <property type="match status" value="2"/>
</dbReference>
<dbReference type="PANTHER" id="PTHR35889">
    <property type="entry name" value="CYCLOINULO-OLIGOSACCHARIDE FRUCTANOTRANSFERASE-RELATED"/>
    <property type="match status" value="1"/>
</dbReference>
<keyword evidence="5" id="KW-1185">Reference proteome</keyword>
<evidence type="ECO:0000256" key="1">
    <source>
        <dbReference type="SAM" id="Phobius"/>
    </source>
</evidence>
<keyword evidence="1" id="KW-1133">Transmembrane helix</keyword>
<evidence type="ECO:0000313" key="5">
    <source>
        <dbReference type="Proteomes" id="UP001549749"/>
    </source>
</evidence>
<feature type="domain" description="DUF2231" evidence="3">
    <location>
        <begin position="42"/>
        <end position="165"/>
    </location>
</feature>
<dbReference type="Gene3D" id="3.80.10.10">
    <property type="entry name" value="Ribonuclease Inhibitor"/>
    <property type="match status" value="1"/>
</dbReference>
<dbReference type="EMBL" id="JBEXAC010000001">
    <property type="protein sequence ID" value="MET6998013.1"/>
    <property type="molecule type" value="Genomic_DNA"/>
</dbReference>
<feature type="domain" description="Cytochrome C Planctomycete-type" evidence="2">
    <location>
        <begin position="218"/>
        <end position="277"/>
    </location>
</feature>
<feature type="transmembrane region" description="Helical" evidence="1">
    <location>
        <begin position="74"/>
        <end position="97"/>
    </location>
</feature>